<proteinExistence type="predicted"/>
<organism evidence="2 3">
    <name type="scientific">Trichogramma brassicae</name>
    <dbReference type="NCBI Taxonomy" id="86971"/>
    <lineage>
        <taxon>Eukaryota</taxon>
        <taxon>Metazoa</taxon>
        <taxon>Ecdysozoa</taxon>
        <taxon>Arthropoda</taxon>
        <taxon>Hexapoda</taxon>
        <taxon>Insecta</taxon>
        <taxon>Pterygota</taxon>
        <taxon>Neoptera</taxon>
        <taxon>Endopterygota</taxon>
        <taxon>Hymenoptera</taxon>
        <taxon>Apocrita</taxon>
        <taxon>Proctotrupomorpha</taxon>
        <taxon>Chalcidoidea</taxon>
        <taxon>Trichogrammatidae</taxon>
        <taxon>Trichogramma</taxon>
    </lineage>
</organism>
<dbReference type="EMBL" id="CADCXV010000018">
    <property type="protein sequence ID" value="CAB0027903.1"/>
    <property type="molecule type" value="Genomic_DNA"/>
</dbReference>
<evidence type="ECO:0000313" key="2">
    <source>
        <dbReference type="EMBL" id="CAB0027903.1"/>
    </source>
</evidence>
<keyword evidence="3" id="KW-1185">Reference proteome</keyword>
<evidence type="ECO:0000256" key="1">
    <source>
        <dbReference type="SAM" id="MobiDB-lite"/>
    </source>
</evidence>
<sequence length="139" mass="15512">MRSWRGQPITAPSAPARSSLHPDSNQPRSIAGSQRRHQASDITGSQRLQAARKRGKIIDCLQSRGLCAVWNCFSRTRTLLSSTSRRPRIHFATIAGWPTMYKARLQTSGPVHKAFHGSNAHYSFLKSRRIGDVSDLTDD</sequence>
<reference evidence="2 3" key="1">
    <citation type="submission" date="2020-02" db="EMBL/GenBank/DDBJ databases">
        <authorList>
            <person name="Ferguson B K."/>
        </authorList>
    </citation>
    <scope>NUCLEOTIDE SEQUENCE [LARGE SCALE GENOMIC DNA]</scope>
</reference>
<accession>A0A6H5HU78</accession>
<feature type="region of interest" description="Disordered" evidence="1">
    <location>
        <begin position="1"/>
        <end position="48"/>
    </location>
</feature>
<gene>
    <name evidence="2" type="ORF">TBRA_LOCUS133</name>
</gene>
<protein>
    <submittedName>
        <fullName evidence="2">Uncharacterized protein</fullName>
    </submittedName>
</protein>
<feature type="compositionally biased region" description="Polar residues" evidence="1">
    <location>
        <begin position="21"/>
        <end position="32"/>
    </location>
</feature>
<dbReference type="Proteomes" id="UP000479190">
    <property type="component" value="Unassembled WGS sequence"/>
</dbReference>
<name>A0A6H5HU78_9HYME</name>
<evidence type="ECO:0000313" key="3">
    <source>
        <dbReference type="Proteomes" id="UP000479190"/>
    </source>
</evidence>
<dbReference type="AlphaFoldDB" id="A0A6H5HU78"/>